<evidence type="ECO:0000313" key="1">
    <source>
        <dbReference type="EMBL" id="KAI5653947.1"/>
    </source>
</evidence>
<sequence length="195" mass="22903">MGLKPIKTWSLLKQVLRIRCGVENHEGQGQGHSEVKLMEPSMVEEMLIHMLRKKHLMRMLIRIEDKGRSLEKELYICLEDLPMSPSFKPSLSFNEVYFKELKKEYSTWIQKVLRLAWGCLRMKSIQVLLKAKDPCEGRKCFPILCSDKIDIVGSNYSWIIFKTLARKVFKTFKSNMEDELHHVQQTMEGLEQQLS</sequence>
<name>A0ACC0A0I1_CATRO</name>
<keyword evidence="2" id="KW-1185">Reference proteome</keyword>
<protein>
    <submittedName>
        <fullName evidence="1">Uncharacterized protein</fullName>
    </submittedName>
</protein>
<dbReference type="Proteomes" id="UP001060085">
    <property type="component" value="Linkage Group LG07"/>
</dbReference>
<comment type="caution">
    <text evidence="1">The sequence shown here is derived from an EMBL/GenBank/DDBJ whole genome shotgun (WGS) entry which is preliminary data.</text>
</comment>
<gene>
    <name evidence="1" type="ORF">M9H77_31134</name>
</gene>
<accession>A0ACC0A0I1</accession>
<evidence type="ECO:0000313" key="2">
    <source>
        <dbReference type="Proteomes" id="UP001060085"/>
    </source>
</evidence>
<proteinExistence type="predicted"/>
<organism evidence="1 2">
    <name type="scientific">Catharanthus roseus</name>
    <name type="common">Madagascar periwinkle</name>
    <name type="synonym">Vinca rosea</name>
    <dbReference type="NCBI Taxonomy" id="4058"/>
    <lineage>
        <taxon>Eukaryota</taxon>
        <taxon>Viridiplantae</taxon>
        <taxon>Streptophyta</taxon>
        <taxon>Embryophyta</taxon>
        <taxon>Tracheophyta</taxon>
        <taxon>Spermatophyta</taxon>
        <taxon>Magnoliopsida</taxon>
        <taxon>eudicotyledons</taxon>
        <taxon>Gunneridae</taxon>
        <taxon>Pentapetalae</taxon>
        <taxon>asterids</taxon>
        <taxon>lamiids</taxon>
        <taxon>Gentianales</taxon>
        <taxon>Apocynaceae</taxon>
        <taxon>Rauvolfioideae</taxon>
        <taxon>Vinceae</taxon>
        <taxon>Catharanthinae</taxon>
        <taxon>Catharanthus</taxon>
    </lineage>
</organism>
<dbReference type="EMBL" id="CM044707">
    <property type="protein sequence ID" value="KAI5653947.1"/>
    <property type="molecule type" value="Genomic_DNA"/>
</dbReference>
<reference evidence="2" key="1">
    <citation type="journal article" date="2023" name="Nat. Plants">
        <title>Single-cell RNA sequencing provides a high-resolution roadmap for understanding the multicellular compartmentation of specialized metabolism.</title>
        <authorList>
            <person name="Sun S."/>
            <person name="Shen X."/>
            <person name="Li Y."/>
            <person name="Li Y."/>
            <person name="Wang S."/>
            <person name="Li R."/>
            <person name="Zhang H."/>
            <person name="Shen G."/>
            <person name="Guo B."/>
            <person name="Wei J."/>
            <person name="Xu J."/>
            <person name="St-Pierre B."/>
            <person name="Chen S."/>
            <person name="Sun C."/>
        </authorList>
    </citation>
    <scope>NUCLEOTIDE SEQUENCE [LARGE SCALE GENOMIC DNA]</scope>
</reference>